<dbReference type="PANTHER" id="PTHR35038:SF8">
    <property type="entry name" value="C-TYPE POLYHEME CYTOCHROME OMCC"/>
    <property type="match status" value="1"/>
</dbReference>
<dbReference type="InterPro" id="IPR036280">
    <property type="entry name" value="Multihaem_cyt_sf"/>
</dbReference>
<accession>A0A381UX38</accession>
<dbReference type="AlphaFoldDB" id="A0A381UX38"/>
<proteinExistence type="predicted"/>
<dbReference type="InterPro" id="IPR016024">
    <property type="entry name" value="ARM-type_fold"/>
</dbReference>
<evidence type="ECO:0000313" key="3">
    <source>
        <dbReference type="EMBL" id="SVA32695.1"/>
    </source>
</evidence>
<dbReference type="GO" id="GO:0016491">
    <property type="term" value="F:oxidoreductase activity"/>
    <property type="evidence" value="ECO:0007669"/>
    <property type="project" value="TreeGrafter"/>
</dbReference>
<dbReference type="PROSITE" id="PS50005">
    <property type="entry name" value="TPR"/>
    <property type="match status" value="3"/>
</dbReference>
<dbReference type="Gene3D" id="1.25.40.10">
    <property type="entry name" value="Tetratricopeptide repeat domain"/>
    <property type="match status" value="1"/>
</dbReference>
<dbReference type="PANTHER" id="PTHR35038">
    <property type="entry name" value="DISSIMILATORY SULFITE REDUCTASE SIRA"/>
    <property type="match status" value="1"/>
</dbReference>
<organism evidence="3">
    <name type="scientific">marine metagenome</name>
    <dbReference type="NCBI Taxonomy" id="408172"/>
    <lineage>
        <taxon>unclassified sequences</taxon>
        <taxon>metagenomes</taxon>
        <taxon>ecological metagenomes</taxon>
    </lineage>
</organism>
<protein>
    <recommendedName>
        <fullName evidence="2">Cytochrome c-552/4 domain-containing protein</fullName>
    </recommendedName>
</protein>
<dbReference type="InterPro" id="IPR023155">
    <property type="entry name" value="Cyt_c-552/4"/>
</dbReference>
<dbReference type="SMART" id="SM00028">
    <property type="entry name" value="TPR"/>
    <property type="match status" value="4"/>
</dbReference>
<name>A0A381UX38_9ZZZZ</name>
<dbReference type="EMBL" id="UINC01007326">
    <property type="protein sequence ID" value="SVA32695.1"/>
    <property type="molecule type" value="Genomic_DNA"/>
</dbReference>
<dbReference type="InterPro" id="IPR011990">
    <property type="entry name" value="TPR-like_helical_dom_sf"/>
</dbReference>
<dbReference type="SUPFAM" id="SSF48371">
    <property type="entry name" value="ARM repeat"/>
    <property type="match status" value="1"/>
</dbReference>
<dbReference type="Gene3D" id="1.10.1130.10">
    <property type="entry name" value="Flavocytochrome C3, Chain A"/>
    <property type="match status" value="2"/>
</dbReference>
<reference evidence="3" key="1">
    <citation type="submission" date="2018-05" db="EMBL/GenBank/DDBJ databases">
        <authorList>
            <person name="Lanie J.A."/>
            <person name="Ng W.-L."/>
            <person name="Kazmierczak K.M."/>
            <person name="Andrzejewski T.M."/>
            <person name="Davidsen T.M."/>
            <person name="Wayne K.J."/>
            <person name="Tettelin H."/>
            <person name="Glass J.I."/>
            <person name="Rusch D."/>
            <person name="Podicherti R."/>
            <person name="Tsui H.-C.T."/>
            <person name="Winkler M.E."/>
        </authorList>
    </citation>
    <scope>NUCLEOTIDE SEQUENCE</scope>
</reference>
<gene>
    <name evidence="3" type="ORF">METZ01_LOCUS85549</name>
</gene>
<feature type="domain" description="Cytochrome c-552/4" evidence="2">
    <location>
        <begin position="65"/>
        <end position="92"/>
    </location>
</feature>
<dbReference type="SUPFAM" id="SSF48695">
    <property type="entry name" value="Multiheme cytochromes"/>
    <property type="match status" value="1"/>
</dbReference>
<keyword evidence="1" id="KW-0732">Signal</keyword>
<evidence type="ECO:0000256" key="1">
    <source>
        <dbReference type="ARBA" id="ARBA00022729"/>
    </source>
</evidence>
<dbReference type="InterPro" id="IPR019734">
    <property type="entry name" value="TPR_rpt"/>
</dbReference>
<dbReference type="Pfam" id="PF14559">
    <property type="entry name" value="TPR_19"/>
    <property type="match status" value="1"/>
</dbReference>
<dbReference type="Pfam" id="PF13435">
    <property type="entry name" value="Cytochrome_C554"/>
    <property type="match status" value="2"/>
</dbReference>
<dbReference type="Pfam" id="PF13432">
    <property type="entry name" value="TPR_16"/>
    <property type="match status" value="2"/>
</dbReference>
<dbReference type="InterPro" id="IPR051829">
    <property type="entry name" value="Multiheme_Cytochr_ET"/>
</dbReference>
<feature type="domain" description="Cytochrome c-552/4" evidence="2">
    <location>
        <begin position="198"/>
        <end position="238"/>
    </location>
</feature>
<dbReference type="SUPFAM" id="SSF48452">
    <property type="entry name" value="TPR-like"/>
    <property type="match status" value="1"/>
</dbReference>
<evidence type="ECO:0000259" key="2">
    <source>
        <dbReference type="Pfam" id="PF13435"/>
    </source>
</evidence>
<sequence length="801" mass="89038">MEIKRVAFGLAGCASEPQDNPMRQWAGQLALGFAVSFIACQPLGQDASQDPTSVTKSLSFVGREECARCHVEQNDRWRTSHHDRSMQVANAENVLGDFADTTLEHQGHRIRFSRRDDVFFVETDNREGELTEYEVAYTFGVDPLQQYLIAFPNGRYQALDVAWDSRPITQGGQRWFRLQPEALYEPGDPLHWTGIAYTWNSMCADCHSTNFEKNYDASRNRYGSTFAEIDVACEACHGPGSAHLDWATQFATGNRNAGSANVTDLNSAAARTGLVVRFPRSADRSWLIDPGTGLAHRVPVSTSQAEVEACGRCHARRGAIAAEYRFDRPLTDSYRISLLERGLYHDDGQILDEVYVYGSFLQSRMYQQGVSCSDCHEPHSLRLYNQGNSLCNRCHLAERFDTPNHYRHKIGSEGAKCVSCHMPSKTYMAVDPRRDHSFRVPRPDLSLRFNTPNACTTCHSSEGANWAAEAIVEWFGPDRPASHFEKLVQGRSASVGAEADLRMLAGDSNAPNISRATALAALQGMSQASIPLINEALGDDSSLVRIGALMGLETADPVTLMRLVLPMLNDPDRSIRLEATRLMTTVPAQQVSSLERSNVMEAIAEYRAALDVNADRAQSHLSLGWLAMYEGDLVKAEAEYRKALELEPYYVPSFLNLADLYRLTGRDVDGEALLQRALEIAPDSGDAHYALGLLMVRLDRLDEAVEQLRLATQLAPEQPHYIYVHAVAVQTSGDLPGAIMLLDEGLTRYPADRELLVGAAAFSRDLNDLDRAIGYLRRLVALDPNDPESVTFLRTLESQRR</sequence>